<dbReference type="Pfam" id="PF13503">
    <property type="entry name" value="DUF4123"/>
    <property type="match status" value="1"/>
</dbReference>
<dbReference type="AlphaFoldDB" id="A0A318UPB2"/>
<reference evidence="2 3" key="1">
    <citation type="submission" date="2018-06" db="EMBL/GenBank/DDBJ databases">
        <title>Genomic Encyclopedia of Type Strains, Phase III (KMG-III): the genomes of soil and plant-associated and newly described type strains.</title>
        <authorList>
            <person name="Whitman W."/>
        </authorList>
    </citation>
    <scope>NUCLEOTIDE SEQUENCE [LARGE SCALE GENOMIC DNA]</scope>
    <source>
        <strain evidence="2 3">CECT 7730</strain>
    </source>
</reference>
<dbReference type="Proteomes" id="UP000247551">
    <property type="component" value="Unassembled WGS sequence"/>
</dbReference>
<organism evidence="2 3">
    <name type="scientific">Marinomonas alcarazii</name>
    <dbReference type="NCBI Taxonomy" id="491949"/>
    <lineage>
        <taxon>Bacteria</taxon>
        <taxon>Pseudomonadati</taxon>
        <taxon>Pseudomonadota</taxon>
        <taxon>Gammaproteobacteria</taxon>
        <taxon>Oceanospirillales</taxon>
        <taxon>Oceanospirillaceae</taxon>
        <taxon>Marinomonas</taxon>
    </lineage>
</organism>
<dbReference type="RefSeq" id="WP_110577476.1">
    <property type="nucleotide sequence ID" value="NZ_QKLW01000018.1"/>
</dbReference>
<accession>A0A318UPB2</accession>
<evidence type="ECO:0000313" key="2">
    <source>
        <dbReference type="EMBL" id="PYF77793.1"/>
    </source>
</evidence>
<name>A0A318UPB2_9GAMM</name>
<gene>
    <name evidence="2" type="ORF">DFP75_1184</name>
</gene>
<evidence type="ECO:0000259" key="1">
    <source>
        <dbReference type="Pfam" id="PF13503"/>
    </source>
</evidence>
<comment type="caution">
    <text evidence="2">The sequence shown here is derived from an EMBL/GenBank/DDBJ whole genome shotgun (WGS) entry which is preliminary data.</text>
</comment>
<evidence type="ECO:0000313" key="3">
    <source>
        <dbReference type="Proteomes" id="UP000247551"/>
    </source>
</evidence>
<protein>
    <submittedName>
        <fullName evidence="2">Uncharacterized protein DUF4123</fullName>
    </submittedName>
</protein>
<dbReference type="EMBL" id="QKLW01000018">
    <property type="protein sequence ID" value="PYF77793.1"/>
    <property type="molecule type" value="Genomic_DNA"/>
</dbReference>
<proteinExistence type="predicted"/>
<sequence>MFDSFLKEYGVKAEEPVNVPQYTYVIVEPLFEEDLMKVVYQNGVADLRHAKLFADTEYRDIADKGPIIVQLSSKNDSFAVLKQRFEEKPSGCFIQSTQPFESVVTWARQRLTAQTGQASALLRYYEPRMLLPLLGGLSQEEKTSFISTIGSIRWFHRAWLALDTTTATSLLPLEQDQSSNKPEQIADYSGLVLSSEHLSKMASIQQQWAEQGK</sequence>
<keyword evidence="3" id="KW-1185">Reference proteome</keyword>
<feature type="domain" description="DUF4123" evidence="1">
    <location>
        <begin position="24"/>
        <end position="142"/>
    </location>
</feature>
<dbReference type="InterPro" id="IPR025391">
    <property type="entry name" value="DUF4123"/>
</dbReference>